<proteinExistence type="inferred from homology"/>
<keyword evidence="3" id="KW-0813">Transport</keyword>
<dbReference type="OrthoDB" id="4139357at2759"/>
<evidence type="ECO:0000256" key="7">
    <source>
        <dbReference type="SAM" id="Phobius"/>
    </source>
</evidence>
<dbReference type="InterPro" id="IPR036259">
    <property type="entry name" value="MFS_trans_sf"/>
</dbReference>
<evidence type="ECO:0000256" key="4">
    <source>
        <dbReference type="ARBA" id="ARBA00022692"/>
    </source>
</evidence>
<feature type="transmembrane region" description="Helical" evidence="7">
    <location>
        <begin position="75"/>
        <end position="95"/>
    </location>
</feature>
<feature type="transmembrane region" description="Helical" evidence="7">
    <location>
        <begin position="291"/>
        <end position="309"/>
    </location>
</feature>
<feature type="transmembrane region" description="Helical" evidence="7">
    <location>
        <begin position="315"/>
        <end position="339"/>
    </location>
</feature>
<dbReference type="PANTHER" id="PTHR23511:SF5">
    <property type="entry name" value="MAJOR FACILITATOR-TYPE TRANSPORTER HXNZ-RELATED"/>
    <property type="match status" value="1"/>
</dbReference>
<evidence type="ECO:0000256" key="3">
    <source>
        <dbReference type="ARBA" id="ARBA00022448"/>
    </source>
</evidence>
<comment type="caution">
    <text evidence="9">The sequence shown here is derived from an EMBL/GenBank/DDBJ whole genome shotgun (WGS) entry which is preliminary data.</text>
</comment>
<name>A0A7I8VEC8_9ANNE</name>
<reference evidence="9 10" key="1">
    <citation type="submission" date="2020-08" db="EMBL/GenBank/DDBJ databases">
        <authorList>
            <person name="Hejnol A."/>
        </authorList>
    </citation>
    <scope>NUCLEOTIDE SEQUENCE [LARGE SCALE GENOMIC DNA]</scope>
</reference>
<dbReference type="InterPro" id="IPR005828">
    <property type="entry name" value="MFS_sugar_transport-like"/>
</dbReference>
<dbReference type="PANTHER" id="PTHR23511">
    <property type="entry name" value="SYNAPTIC VESICLE GLYCOPROTEIN 2"/>
    <property type="match status" value="1"/>
</dbReference>
<feature type="transmembrane region" description="Helical" evidence="7">
    <location>
        <begin position="209"/>
        <end position="232"/>
    </location>
</feature>
<evidence type="ECO:0000256" key="2">
    <source>
        <dbReference type="ARBA" id="ARBA00008335"/>
    </source>
</evidence>
<evidence type="ECO:0000313" key="10">
    <source>
        <dbReference type="Proteomes" id="UP000549394"/>
    </source>
</evidence>
<dbReference type="GO" id="GO:0022857">
    <property type="term" value="F:transmembrane transporter activity"/>
    <property type="evidence" value="ECO:0007669"/>
    <property type="project" value="InterPro"/>
</dbReference>
<gene>
    <name evidence="9" type="ORF">DGYR_LOCUS3168</name>
</gene>
<feature type="domain" description="Major facilitator superfamily (MFS) profile" evidence="8">
    <location>
        <begin position="1"/>
        <end position="404"/>
    </location>
</feature>
<dbReference type="EMBL" id="CAJFCJ010000005">
    <property type="protein sequence ID" value="CAD5114310.1"/>
    <property type="molecule type" value="Genomic_DNA"/>
</dbReference>
<keyword evidence="4 7" id="KW-0812">Transmembrane</keyword>
<comment type="similarity">
    <text evidence="2">Belongs to the major facilitator superfamily.</text>
</comment>
<protein>
    <submittedName>
        <fullName evidence="9">DgyrCDS3450</fullName>
    </submittedName>
</protein>
<dbReference type="PROSITE" id="PS50850">
    <property type="entry name" value="MFS"/>
    <property type="match status" value="1"/>
</dbReference>
<dbReference type="AlphaFoldDB" id="A0A7I8VEC8"/>
<evidence type="ECO:0000313" key="9">
    <source>
        <dbReference type="EMBL" id="CAD5114310.1"/>
    </source>
</evidence>
<keyword evidence="6 7" id="KW-0472">Membrane</keyword>
<evidence type="ECO:0000256" key="6">
    <source>
        <dbReference type="ARBA" id="ARBA00023136"/>
    </source>
</evidence>
<dbReference type="Gene3D" id="1.20.1250.20">
    <property type="entry name" value="MFS general substrate transporter like domains"/>
    <property type="match status" value="2"/>
</dbReference>
<keyword evidence="5 7" id="KW-1133">Transmembrane helix</keyword>
<feature type="transmembrane region" description="Helical" evidence="7">
    <location>
        <begin position="102"/>
        <end position="120"/>
    </location>
</feature>
<keyword evidence="10" id="KW-1185">Reference proteome</keyword>
<dbReference type="InterPro" id="IPR020846">
    <property type="entry name" value="MFS_dom"/>
</dbReference>
<dbReference type="GO" id="GO:0016020">
    <property type="term" value="C:membrane"/>
    <property type="evidence" value="ECO:0007669"/>
    <property type="project" value="UniProtKB-SubCell"/>
</dbReference>
<comment type="subcellular location">
    <subcellularLocation>
        <location evidence="1">Membrane</location>
        <topology evidence="1">Multi-pass membrane protein</topology>
    </subcellularLocation>
</comment>
<feature type="transmembrane region" description="Helical" evidence="7">
    <location>
        <begin position="126"/>
        <end position="146"/>
    </location>
</feature>
<feature type="transmembrane region" description="Helical" evidence="7">
    <location>
        <begin position="35"/>
        <end position="63"/>
    </location>
</feature>
<accession>A0A7I8VEC8</accession>
<evidence type="ECO:0000256" key="1">
    <source>
        <dbReference type="ARBA" id="ARBA00004141"/>
    </source>
</evidence>
<dbReference type="Proteomes" id="UP000549394">
    <property type="component" value="Unassembled WGS sequence"/>
</dbReference>
<dbReference type="SUPFAM" id="SSF103473">
    <property type="entry name" value="MFS general substrate transporter"/>
    <property type="match status" value="1"/>
</dbReference>
<evidence type="ECO:0000256" key="5">
    <source>
        <dbReference type="ARBA" id="ARBA00022989"/>
    </source>
</evidence>
<organism evidence="9 10">
    <name type="scientific">Dimorphilus gyrociliatus</name>
    <dbReference type="NCBI Taxonomy" id="2664684"/>
    <lineage>
        <taxon>Eukaryota</taxon>
        <taxon>Metazoa</taxon>
        <taxon>Spiralia</taxon>
        <taxon>Lophotrochozoa</taxon>
        <taxon>Annelida</taxon>
        <taxon>Polychaeta</taxon>
        <taxon>Polychaeta incertae sedis</taxon>
        <taxon>Dinophilidae</taxon>
        <taxon>Dimorphilus</taxon>
    </lineage>
</organism>
<dbReference type="Pfam" id="PF00083">
    <property type="entry name" value="Sugar_tr"/>
    <property type="match status" value="1"/>
</dbReference>
<evidence type="ECO:0000259" key="8">
    <source>
        <dbReference type="PROSITE" id="PS50850"/>
    </source>
</evidence>
<feature type="transmembrane region" description="Helical" evidence="7">
    <location>
        <begin position="264"/>
        <end position="284"/>
    </location>
</feature>
<feature type="transmembrane region" description="Helical" evidence="7">
    <location>
        <begin position="351"/>
        <end position="374"/>
    </location>
</feature>
<sequence>MSQSDRNNYETLRENDNTYTVDDAIENLGNGKYQIMIFVVSLLSWMTEGMELLLAAILGPLLICHWKISPISESIMSSATYVGFTLGSVLFVPLADKAGRLGASYSLGVFLQSVLAYFIIPNYGWRIWVAVISTITLLSFLLSLSLQESPRFTEKLGNVRKTESILKIMYKWNNKPFLKGRLLQKTAKLPKINSYAEILKFEDKFSATFLYLTWFGINLVYFGICLIIPQILKDGGGCMKNLTISNNYGMDEFGNCQVFSGKDFLYIMLSGFSEVVAAFATWLLIERVGRINMIFVDNLLTGIISLVLIHCFPKAVYVVLLCLARAFSCSSSHVIILLACEFFPTNIRSTAVGIGFFVCKIGAALSPFIGQYLVTYYPRGAIGTIGVFSLSTSLIVLFIKRDTTSAYLD</sequence>
<feature type="transmembrane region" description="Helical" evidence="7">
    <location>
        <begin position="380"/>
        <end position="399"/>
    </location>
</feature>